<dbReference type="Gene3D" id="2.20.20.130">
    <property type="match status" value="1"/>
</dbReference>
<dbReference type="SUPFAM" id="SSF48452">
    <property type="entry name" value="TPR-like"/>
    <property type="match status" value="1"/>
</dbReference>
<dbReference type="EMBL" id="SJSL01000001">
    <property type="protein sequence ID" value="TCD02764.1"/>
    <property type="molecule type" value="Genomic_DNA"/>
</dbReference>
<name>A0A4R0NUR1_9SPHI</name>
<sequence>MNKILLIGLILFTGLFSSCKKWLDVQPESEIAEPVLFSTETGFMEAINGIYNKANGEDMYGKELTFGTPEALAQNYSMRDDGQDYRQTSLYNYEQKKFKERKDKIWAGLYSSIVNCNLVLTNVDARKDVFTGINYEIVKGEALGLRAYMHFDLLRLFAPSYLTGATAQGIPYATKYSKDPTPMSTVSGVIDSVIKDLEAAKILLKVDPIRSANYKVGYPTVRDTTKTTEEKSPLLFLQNRRHRMNYFAVCGTLARVYLYKNDKANALLNANEVIASNKFPWTSKADFEAFDESKKDRILYKELVFGWYIPSMAENIKSHWFQPGTNGLYLITDAADYIYEKLTSGAFDARYKYFISRSSTQSSAFYEIVKYRRNAIDEGVDANLHYLMAPAIRLSEMYYIGAEALFPTDPTRAYAYLNQVRSARQIDDKLPLGNEEEFTKELLKEVRKETLAEGQLFYMYKRLNRGIVGQTGAIIPASNKIFVLPLPNDEIVYGGR</sequence>
<dbReference type="PROSITE" id="PS51257">
    <property type="entry name" value="PROKAR_LIPOPROTEIN"/>
    <property type="match status" value="1"/>
</dbReference>
<feature type="domain" description="SusD-like N-terminal" evidence="7">
    <location>
        <begin position="21"/>
        <end position="205"/>
    </location>
</feature>
<dbReference type="Pfam" id="PF07980">
    <property type="entry name" value="SusD_RagB"/>
    <property type="match status" value="1"/>
</dbReference>
<keyword evidence="4" id="KW-0472">Membrane</keyword>
<dbReference type="Gene3D" id="1.25.40.390">
    <property type="match status" value="1"/>
</dbReference>
<reference evidence="8 9" key="1">
    <citation type="submission" date="2019-02" db="EMBL/GenBank/DDBJ databases">
        <title>Pedobacter sp. RP-1-14 sp. nov., isolated from Arctic soil.</title>
        <authorList>
            <person name="Dahal R.H."/>
        </authorList>
    </citation>
    <scope>NUCLEOTIDE SEQUENCE [LARGE SCALE GENOMIC DNA]</scope>
    <source>
        <strain evidence="8 9">RP-1-14</strain>
    </source>
</reference>
<evidence type="ECO:0000313" key="8">
    <source>
        <dbReference type="EMBL" id="TCD02764.1"/>
    </source>
</evidence>
<dbReference type="InterPro" id="IPR011990">
    <property type="entry name" value="TPR-like_helical_dom_sf"/>
</dbReference>
<evidence type="ECO:0000259" key="6">
    <source>
        <dbReference type="Pfam" id="PF07980"/>
    </source>
</evidence>
<keyword evidence="5" id="KW-0998">Cell outer membrane</keyword>
<evidence type="ECO:0000256" key="4">
    <source>
        <dbReference type="ARBA" id="ARBA00023136"/>
    </source>
</evidence>
<gene>
    <name evidence="8" type="ORF">EZ437_01880</name>
</gene>
<evidence type="ECO:0000256" key="3">
    <source>
        <dbReference type="ARBA" id="ARBA00022729"/>
    </source>
</evidence>
<feature type="domain" description="RagB/SusD" evidence="6">
    <location>
        <begin position="363"/>
        <end position="462"/>
    </location>
</feature>
<comment type="caution">
    <text evidence="8">The sequence shown here is derived from an EMBL/GenBank/DDBJ whole genome shotgun (WGS) entry which is preliminary data.</text>
</comment>
<dbReference type="InterPro" id="IPR012944">
    <property type="entry name" value="SusD_RagB_dom"/>
</dbReference>
<dbReference type="Pfam" id="PF14322">
    <property type="entry name" value="SusD-like_3"/>
    <property type="match status" value="1"/>
</dbReference>
<dbReference type="RefSeq" id="WP_131592689.1">
    <property type="nucleotide sequence ID" value="NZ_SJSL01000001.1"/>
</dbReference>
<evidence type="ECO:0000259" key="7">
    <source>
        <dbReference type="Pfam" id="PF14322"/>
    </source>
</evidence>
<organism evidence="8 9">
    <name type="scientific">Pedobacter psychroterrae</name>
    <dbReference type="NCBI Taxonomy" id="2530453"/>
    <lineage>
        <taxon>Bacteria</taxon>
        <taxon>Pseudomonadati</taxon>
        <taxon>Bacteroidota</taxon>
        <taxon>Sphingobacteriia</taxon>
        <taxon>Sphingobacteriales</taxon>
        <taxon>Sphingobacteriaceae</taxon>
        <taxon>Pedobacter</taxon>
    </lineage>
</organism>
<keyword evidence="9" id="KW-1185">Reference proteome</keyword>
<comment type="subcellular location">
    <subcellularLocation>
        <location evidence="1">Cell outer membrane</location>
    </subcellularLocation>
</comment>
<dbReference type="InterPro" id="IPR033985">
    <property type="entry name" value="SusD-like_N"/>
</dbReference>
<dbReference type="GO" id="GO:0009279">
    <property type="term" value="C:cell outer membrane"/>
    <property type="evidence" value="ECO:0007669"/>
    <property type="project" value="UniProtKB-SubCell"/>
</dbReference>
<keyword evidence="3" id="KW-0732">Signal</keyword>
<dbReference type="Proteomes" id="UP000293347">
    <property type="component" value="Unassembled WGS sequence"/>
</dbReference>
<dbReference type="AlphaFoldDB" id="A0A4R0NUR1"/>
<dbReference type="OrthoDB" id="1097962at2"/>
<evidence type="ECO:0000256" key="5">
    <source>
        <dbReference type="ARBA" id="ARBA00023237"/>
    </source>
</evidence>
<evidence type="ECO:0000256" key="2">
    <source>
        <dbReference type="ARBA" id="ARBA00006275"/>
    </source>
</evidence>
<evidence type="ECO:0000313" key="9">
    <source>
        <dbReference type="Proteomes" id="UP000293347"/>
    </source>
</evidence>
<protein>
    <submittedName>
        <fullName evidence="8">RagB/SusD family nutrient uptake outer membrane protein</fullName>
    </submittedName>
</protein>
<proteinExistence type="inferred from homology"/>
<accession>A0A4R0NUR1</accession>
<comment type="similarity">
    <text evidence="2">Belongs to the SusD family.</text>
</comment>
<dbReference type="Gene3D" id="1.25.40.900">
    <property type="match status" value="1"/>
</dbReference>
<evidence type="ECO:0000256" key="1">
    <source>
        <dbReference type="ARBA" id="ARBA00004442"/>
    </source>
</evidence>